<dbReference type="Pfam" id="PF01229">
    <property type="entry name" value="Glyco_hydro_39"/>
    <property type="match status" value="1"/>
</dbReference>
<evidence type="ECO:0000259" key="4">
    <source>
        <dbReference type="Pfam" id="PF01229"/>
    </source>
</evidence>
<comment type="similarity">
    <text evidence="1">Belongs to the glycosyl hydrolase 39 family.</text>
</comment>
<dbReference type="InterPro" id="IPR017853">
    <property type="entry name" value="GH"/>
</dbReference>
<dbReference type="InterPro" id="IPR049166">
    <property type="entry name" value="GH39_cat"/>
</dbReference>
<evidence type="ECO:0000256" key="2">
    <source>
        <dbReference type="ARBA" id="ARBA00022801"/>
    </source>
</evidence>
<accession>A0A2S8SS11</accession>
<evidence type="ECO:0000256" key="1">
    <source>
        <dbReference type="ARBA" id="ARBA00008875"/>
    </source>
</evidence>
<keyword evidence="3" id="KW-0326">Glycosidase</keyword>
<keyword evidence="2 5" id="KW-0378">Hydrolase</keyword>
<dbReference type="AlphaFoldDB" id="A0A2S8SS11"/>
<dbReference type="OrthoDB" id="9776971at2"/>
<dbReference type="GO" id="GO:0004553">
    <property type="term" value="F:hydrolase activity, hydrolyzing O-glycosyl compounds"/>
    <property type="evidence" value="ECO:0007669"/>
    <property type="project" value="TreeGrafter"/>
</dbReference>
<evidence type="ECO:0000256" key="3">
    <source>
        <dbReference type="ARBA" id="ARBA00023295"/>
    </source>
</evidence>
<evidence type="ECO:0000313" key="6">
    <source>
        <dbReference type="Proteomes" id="UP000237684"/>
    </source>
</evidence>
<organism evidence="5 6">
    <name type="scientific">Abditibacterium utsteinense</name>
    <dbReference type="NCBI Taxonomy" id="1960156"/>
    <lineage>
        <taxon>Bacteria</taxon>
        <taxon>Pseudomonadati</taxon>
        <taxon>Abditibacteriota</taxon>
        <taxon>Abditibacteriia</taxon>
        <taxon>Abditibacteriales</taxon>
        <taxon>Abditibacteriaceae</taxon>
        <taxon>Abditibacterium</taxon>
    </lineage>
</organism>
<keyword evidence="6" id="KW-1185">Reference proteome</keyword>
<dbReference type="SUPFAM" id="SSF51445">
    <property type="entry name" value="(Trans)glycosidases"/>
    <property type="match status" value="1"/>
</dbReference>
<feature type="domain" description="Glycosyl hydrolases family 39 N-terminal catalytic" evidence="4">
    <location>
        <begin position="79"/>
        <end position="247"/>
    </location>
</feature>
<dbReference type="RefSeq" id="WP_157947645.1">
    <property type="nucleotide sequence ID" value="NZ_NIGF01000010.1"/>
</dbReference>
<dbReference type="Gene3D" id="3.20.20.80">
    <property type="entry name" value="Glycosidases"/>
    <property type="match status" value="1"/>
</dbReference>
<gene>
    <name evidence="5" type="ORF">B1R32_11054</name>
</gene>
<dbReference type="PANTHER" id="PTHR12631">
    <property type="entry name" value="ALPHA-L-IDURONIDASE"/>
    <property type="match status" value="1"/>
</dbReference>
<comment type="caution">
    <text evidence="5">The sequence shown here is derived from an EMBL/GenBank/DDBJ whole genome shotgun (WGS) entry which is preliminary data.</text>
</comment>
<reference evidence="5 6" key="1">
    <citation type="journal article" date="2018" name="Syst. Appl. Microbiol.">
        <title>Abditibacterium utsteinense sp. nov., the first cultivated member of candidate phylum FBP, isolated from ice-free Antarctic soil samples.</title>
        <authorList>
            <person name="Tahon G."/>
            <person name="Tytgat B."/>
            <person name="Lebbe L."/>
            <person name="Carlier A."/>
            <person name="Willems A."/>
        </authorList>
    </citation>
    <scope>NUCLEOTIDE SEQUENCE [LARGE SCALE GENOMIC DNA]</scope>
    <source>
        <strain evidence="5 6">LMG 29911</strain>
    </source>
</reference>
<name>A0A2S8SS11_9BACT</name>
<protein>
    <submittedName>
        <fullName evidence="5">Glycosyl hydrolases family 39</fullName>
    </submittedName>
</protein>
<dbReference type="InterPro" id="IPR051923">
    <property type="entry name" value="Glycosyl_Hydrolase_39"/>
</dbReference>
<sequence>MMTLSTSTFLGATASNGAASSGAAHAQSYAVDFSRGADFPLVKAKFGVYQTPLVTLPRLLDSVPLLHEMGARDLRYETGWGKPDVLAFDQIGGTRDAPTYDFSSLDAFLGALQKIKVQPLLALTYCPTPLQTRTEWARWKDLPSDLPAWERINRDYVAHLKTSHPQRPPFYEVWNEPDMPEPDGKMFFSGNAEDYGRLYARSAAGVRAGDSNALVGGPAAAWNLDYLRPVLSQPIDFASIHGYNNYSAQIAMMRGALKDRPELPIFLTEYASFTDFPPNGPQSRSEAALRFFRDAKGLLRLSDVTKIYWAQWLDAGNSPGMGLVTYDGHRKAIFNAFKIYADLPVDRNFVAPQSTKNEGQSEEQSVDLMASSDSNRAGVVLWNSGDTARDVTVELKNLPFSRGTLQVMRIDAQNASYVDNPAAENLQILQSQPLSGTHSTWQGAVAARGVVYLRILAAKPQKIRTVRIGDLARTHYNFPNRESNSYADFDGETSIARLGTGNEAGAVQIGALIENPRRQFRVATALDGATSGARCELRLSFQLEDGTYSTLKIARVPGKIDLSRLAPHDWNQSRVRFDFGLEGPPQSRVRFDFLP</sequence>
<dbReference type="EMBL" id="NIGF01000010">
    <property type="protein sequence ID" value="PQV63591.1"/>
    <property type="molecule type" value="Genomic_DNA"/>
</dbReference>
<proteinExistence type="inferred from homology"/>
<dbReference type="PANTHER" id="PTHR12631:SF10">
    <property type="entry name" value="BETA-XYLOSIDASE-LIKE PROTEIN-RELATED"/>
    <property type="match status" value="1"/>
</dbReference>
<evidence type="ECO:0000313" key="5">
    <source>
        <dbReference type="EMBL" id="PQV63591.1"/>
    </source>
</evidence>
<dbReference type="Proteomes" id="UP000237684">
    <property type="component" value="Unassembled WGS sequence"/>
</dbReference>
<dbReference type="InParanoid" id="A0A2S8SS11"/>